<dbReference type="EMBL" id="JBHUIP010000012">
    <property type="protein sequence ID" value="MFD2264225.1"/>
    <property type="molecule type" value="Genomic_DNA"/>
</dbReference>
<keyword evidence="1" id="KW-0812">Transmembrane</keyword>
<keyword evidence="1" id="KW-1133">Transmembrane helix</keyword>
<dbReference type="RefSeq" id="WP_379877281.1">
    <property type="nucleotide sequence ID" value="NZ_JBHUIP010000012.1"/>
</dbReference>
<protein>
    <submittedName>
        <fullName evidence="2">Uncharacterized protein</fullName>
    </submittedName>
</protein>
<name>A0ABW5DUM7_9PROT</name>
<proteinExistence type="predicted"/>
<organism evidence="2 3">
    <name type="scientific">Lacibacterium aquatile</name>
    <dbReference type="NCBI Taxonomy" id="1168082"/>
    <lineage>
        <taxon>Bacteria</taxon>
        <taxon>Pseudomonadati</taxon>
        <taxon>Pseudomonadota</taxon>
        <taxon>Alphaproteobacteria</taxon>
        <taxon>Rhodospirillales</taxon>
        <taxon>Rhodospirillaceae</taxon>
    </lineage>
</organism>
<keyword evidence="3" id="KW-1185">Reference proteome</keyword>
<evidence type="ECO:0000313" key="3">
    <source>
        <dbReference type="Proteomes" id="UP001597295"/>
    </source>
</evidence>
<keyword evidence="1" id="KW-0472">Membrane</keyword>
<dbReference type="Proteomes" id="UP001597295">
    <property type="component" value="Unassembled WGS sequence"/>
</dbReference>
<comment type="caution">
    <text evidence="2">The sequence shown here is derived from an EMBL/GenBank/DDBJ whole genome shotgun (WGS) entry which is preliminary data.</text>
</comment>
<accession>A0ABW5DUM7</accession>
<gene>
    <name evidence="2" type="ORF">ACFSM5_15085</name>
</gene>
<evidence type="ECO:0000256" key="1">
    <source>
        <dbReference type="SAM" id="Phobius"/>
    </source>
</evidence>
<sequence>MTELNKTEARQGVTLHHMRYVLGISLALVIVLMAGLYVYFA</sequence>
<feature type="transmembrane region" description="Helical" evidence="1">
    <location>
        <begin position="20"/>
        <end position="40"/>
    </location>
</feature>
<evidence type="ECO:0000313" key="2">
    <source>
        <dbReference type="EMBL" id="MFD2264225.1"/>
    </source>
</evidence>
<reference evidence="3" key="1">
    <citation type="journal article" date="2019" name="Int. J. Syst. Evol. Microbiol.">
        <title>The Global Catalogue of Microorganisms (GCM) 10K type strain sequencing project: providing services to taxonomists for standard genome sequencing and annotation.</title>
        <authorList>
            <consortium name="The Broad Institute Genomics Platform"/>
            <consortium name="The Broad Institute Genome Sequencing Center for Infectious Disease"/>
            <person name="Wu L."/>
            <person name="Ma J."/>
        </authorList>
    </citation>
    <scope>NUCLEOTIDE SEQUENCE [LARGE SCALE GENOMIC DNA]</scope>
    <source>
        <strain evidence="3">CGMCC 1.19062</strain>
    </source>
</reference>